<feature type="compositionally biased region" description="Low complexity" evidence="1">
    <location>
        <begin position="113"/>
        <end position="160"/>
    </location>
</feature>
<dbReference type="EMBL" id="JAUJDW010000112">
    <property type="protein sequence ID" value="KAK0637836.1"/>
    <property type="molecule type" value="Genomic_DNA"/>
</dbReference>
<accession>A0AA40CGE1</accession>
<evidence type="ECO:0000313" key="2">
    <source>
        <dbReference type="EMBL" id="KAK0637836.1"/>
    </source>
</evidence>
<reference evidence="2" key="1">
    <citation type="submission" date="2023-06" db="EMBL/GenBank/DDBJ databases">
        <title>Multi-omics analyses reveal the molecular pathogenesis toolkit of Lasiodiplodia hormozganensis, a cross-kingdom pathogen.</title>
        <authorList>
            <person name="Felix C."/>
            <person name="Meneses R."/>
            <person name="Goncalves M.F.M."/>
            <person name="Tilleman L."/>
            <person name="Duarte A.S."/>
            <person name="Jorrin-Novo J.V."/>
            <person name="Van De Peer Y."/>
            <person name="Deforce D."/>
            <person name="Van Nieuwerburgh F."/>
            <person name="Esteves A.C."/>
            <person name="Alves A."/>
        </authorList>
    </citation>
    <scope>NUCLEOTIDE SEQUENCE</scope>
    <source>
        <strain evidence="2">CBS 339.90</strain>
    </source>
</reference>
<keyword evidence="3" id="KW-1185">Reference proteome</keyword>
<dbReference type="AlphaFoldDB" id="A0AA40CGE1"/>
<organism evidence="2 3">
    <name type="scientific">Lasiodiplodia hormozganensis</name>
    <dbReference type="NCBI Taxonomy" id="869390"/>
    <lineage>
        <taxon>Eukaryota</taxon>
        <taxon>Fungi</taxon>
        <taxon>Dikarya</taxon>
        <taxon>Ascomycota</taxon>
        <taxon>Pezizomycotina</taxon>
        <taxon>Dothideomycetes</taxon>
        <taxon>Dothideomycetes incertae sedis</taxon>
        <taxon>Botryosphaeriales</taxon>
        <taxon>Botryosphaeriaceae</taxon>
        <taxon>Lasiodiplodia</taxon>
    </lineage>
</organism>
<dbReference type="Proteomes" id="UP001175001">
    <property type="component" value="Unassembled WGS sequence"/>
</dbReference>
<evidence type="ECO:0000313" key="3">
    <source>
        <dbReference type="Proteomes" id="UP001175001"/>
    </source>
</evidence>
<feature type="region of interest" description="Disordered" evidence="1">
    <location>
        <begin position="1"/>
        <end position="78"/>
    </location>
</feature>
<gene>
    <name evidence="2" type="ORF">DIS24_g10438</name>
</gene>
<sequence length="404" mass="43691">MPPSGERIVSTSTGDILGSRWGRPTASSLSFPPAPRRRPAPQTTTAAAPQPQAAHERAAHNGGDIIGSRRAAAPREPIISTIDEGDIIGRRWVPTIDRPSSTPNKQQLLSSRHATPSSHSNSNSSSRSPAPSRSTTTATTDPAPAAGAGGQRQQQQQAHQQLDKLKRLIDRLSWKSHTLVFTQSVALQSGAAMAGANAESTTTYAQPTTMFKLDFFEYYALLERILVLFLGFHRVPLPSNKINGGELLPISGKGGAWGHRYHESVLEALEGAKARGGGLEALGNEEVIAVLRRAKGFRNRWKDADEQVVPAWEWQREEVEELRLVELLDVVLRALERAYRGAEASLAGEVNGGGVGDGTENGKGTWLEVGGLQHGYVDEDMEDAPWEAVGDAMEDVMDMDMDVE</sequence>
<protein>
    <submittedName>
        <fullName evidence="2">Uncharacterized protein</fullName>
    </submittedName>
</protein>
<feature type="compositionally biased region" description="Polar residues" evidence="1">
    <location>
        <begin position="98"/>
        <end position="112"/>
    </location>
</feature>
<proteinExistence type="predicted"/>
<feature type="compositionally biased region" description="Low complexity" evidence="1">
    <location>
        <begin position="40"/>
        <end position="53"/>
    </location>
</feature>
<name>A0AA40CGE1_9PEZI</name>
<evidence type="ECO:0000256" key="1">
    <source>
        <dbReference type="SAM" id="MobiDB-lite"/>
    </source>
</evidence>
<comment type="caution">
    <text evidence="2">The sequence shown here is derived from an EMBL/GenBank/DDBJ whole genome shotgun (WGS) entry which is preliminary data.</text>
</comment>
<feature type="region of interest" description="Disordered" evidence="1">
    <location>
        <begin position="94"/>
        <end position="162"/>
    </location>
</feature>